<keyword evidence="1" id="KW-0732">Signal</keyword>
<sequence length="211" mass="23043">MSIRRDPTMVKIRFLLAAATATAGLAILAPATAQASTTSACNPALVAPQGSLIGNFWRSKGGQKSVYGCPTTKEFGFSDKKGSWQRFRNGKIVWSPNLGNGTLVRAYFTRDRVFLAWSGLGRDWDYFNVLWDKNGTGNRQVRVARQTPWSGAFSLPVDVYDPGPEGEEYASCSAHGGCTTTFSFSVEGCDRGTFKSDCSPWSIRTSVTREN</sequence>
<dbReference type="AlphaFoldDB" id="A0A5S4FSX2"/>
<evidence type="ECO:0000256" key="1">
    <source>
        <dbReference type="SAM" id="SignalP"/>
    </source>
</evidence>
<dbReference type="EMBL" id="VCKY01000016">
    <property type="protein sequence ID" value="TMR23733.1"/>
    <property type="molecule type" value="Genomic_DNA"/>
</dbReference>
<dbReference type="InterPro" id="IPR013207">
    <property type="entry name" value="LGFP"/>
</dbReference>
<evidence type="ECO:0008006" key="4">
    <source>
        <dbReference type="Google" id="ProtNLM"/>
    </source>
</evidence>
<accession>A0A5S4FSX2</accession>
<evidence type="ECO:0000313" key="2">
    <source>
        <dbReference type="EMBL" id="TMR23733.1"/>
    </source>
</evidence>
<feature type="signal peptide" evidence="1">
    <location>
        <begin position="1"/>
        <end position="35"/>
    </location>
</feature>
<dbReference type="Proteomes" id="UP000309128">
    <property type="component" value="Unassembled WGS sequence"/>
</dbReference>
<dbReference type="OrthoDB" id="3529763at2"/>
<evidence type="ECO:0000313" key="3">
    <source>
        <dbReference type="Proteomes" id="UP000309128"/>
    </source>
</evidence>
<gene>
    <name evidence="2" type="ORF">ETD86_06995</name>
</gene>
<protein>
    <recommendedName>
        <fullName evidence="4">LGFP repeat-containing protein</fullName>
    </recommendedName>
</protein>
<organism evidence="2 3">
    <name type="scientific">Nonomuraea turkmeniaca</name>
    <dbReference type="NCBI Taxonomy" id="103838"/>
    <lineage>
        <taxon>Bacteria</taxon>
        <taxon>Bacillati</taxon>
        <taxon>Actinomycetota</taxon>
        <taxon>Actinomycetes</taxon>
        <taxon>Streptosporangiales</taxon>
        <taxon>Streptosporangiaceae</taxon>
        <taxon>Nonomuraea</taxon>
    </lineage>
</organism>
<dbReference type="Pfam" id="PF08310">
    <property type="entry name" value="LGFP"/>
    <property type="match status" value="1"/>
</dbReference>
<comment type="caution">
    <text evidence="2">The sequence shown here is derived from an EMBL/GenBank/DDBJ whole genome shotgun (WGS) entry which is preliminary data.</text>
</comment>
<name>A0A5S4FSX2_9ACTN</name>
<feature type="chain" id="PRO_5024333656" description="LGFP repeat-containing protein" evidence="1">
    <location>
        <begin position="36"/>
        <end position="211"/>
    </location>
</feature>
<reference evidence="2 3" key="1">
    <citation type="submission" date="2019-05" db="EMBL/GenBank/DDBJ databases">
        <title>Draft genome sequence of Nonomuraea turkmeniaca DSM 43926.</title>
        <authorList>
            <person name="Saricaoglu S."/>
            <person name="Isik K."/>
        </authorList>
    </citation>
    <scope>NUCLEOTIDE SEQUENCE [LARGE SCALE GENOMIC DNA]</scope>
    <source>
        <strain evidence="2 3">DSM 43926</strain>
    </source>
</reference>
<keyword evidence="3" id="KW-1185">Reference proteome</keyword>
<proteinExistence type="predicted"/>